<dbReference type="AlphaFoldDB" id="X1HNL3"/>
<dbReference type="Pfam" id="PF00027">
    <property type="entry name" value="cNMP_binding"/>
    <property type="match status" value="1"/>
</dbReference>
<dbReference type="InterPro" id="IPR018490">
    <property type="entry name" value="cNMP-bd_dom_sf"/>
</dbReference>
<gene>
    <name evidence="2" type="ORF">S03H2_43521</name>
</gene>
<name>X1HNL3_9ZZZZ</name>
<organism evidence="2">
    <name type="scientific">marine sediment metagenome</name>
    <dbReference type="NCBI Taxonomy" id="412755"/>
    <lineage>
        <taxon>unclassified sequences</taxon>
        <taxon>metagenomes</taxon>
        <taxon>ecological metagenomes</taxon>
    </lineage>
</organism>
<dbReference type="EMBL" id="BARU01027156">
    <property type="protein sequence ID" value="GAH71052.1"/>
    <property type="molecule type" value="Genomic_DNA"/>
</dbReference>
<sequence>MDKLEVLKRSDVFHYLDDDDLKEVEKMCTPEVFEAGSIIGKQDAESDKLYVIEEGLVSIMLELGPTDKRQIQTASNFECIGWTASIPPFRCVCTAKALERTKGLAFNGKELRNLVYTNPKLCAEIAGGVAYVISQRLRAAFTQLMGVTYQD</sequence>
<dbReference type="InterPro" id="IPR000595">
    <property type="entry name" value="cNMP-bd_dom"/>
</dbReference>
<reference evidence="2" key="1">
    <citation type="journal article" date="2014" name="Front. Microbiol.">
        <title>High frequency of phylogenetically diverse reductive dehalogenase-homologous genes in deep subseafloor sedimentary metagenomes.</title>
        <authorList>
            <person name="Kawai M."/>
            <person name="Futagami T."/>
            <person name="Toyoda A."/>
            <person name="Takaki Y."/>
            <person name="Nishi S."/>
            <person name="Hori S."/>
            <person name="Arai W."/>
            <person name="Tsubouchi T."/>
            <person name="Morono Y."/>
            <person name="Uchiyama I."/>
            <person name="Ito T."/>
            <person name="Fujiyama A."/>
            <person name="Inagaki F."/>
            <person name="Takami H."/>
        </authorList>
    </citation>
    <scope>NUCLEOTIDE SEQUENCE</scope>
    <source>
        <strain evidence="2">Expedition CK06-06</strain>
    </source>
</reference>
<evidence type="ECO:0000259" key="1">
    <source>
        <dbReference type="PROSITE" id="PS50042"/>
    </source>
</evidence>
<dbReference type="Gene3D" id="2.60.120.10">
    <property type="entry name" value="Jelly Rolls"/>
    <property type="match status" value="1"/>
</dbReference>
<evidence type="ECO:0000313" key="2">
    <source>
        <dbReference type="EMBL" id="GAH71052.1"/>
    </source>
</evidence>
<proteinExistence type="predicted"/>
<protein>
    <recommendedName>
        <fullName evidence="1">Cyclic nucleotide-binding domain-containing protein</fullName>
    </recommendedName>
</protein>
<accession>X1HNL3</accession>
<dbReference type="CDD" id="cd00038">
    <property type="entry name" value="CAP_ED"/>
    <property type="match status" value="1"/>
</dbReference>
<comment type="caution">
    <text evidence="2">The sequence shown here is derived from an EMBL/GenBank/DDBJ whole genome shotgun (WGS) entry which is preliminary data.</text>
</comment>
<dbReference type="InterPro" id="IPR014710">
    <property type="entry name" value="RmlC-like_jellyroll"/>
</dbReference>
<dbReference type="PROSITE" id="PS50042">
    <property type="entry name" value="CNMP_BINDING_3"/>
    <property type="match status" value="1"/>
</dbReference>
<feature type="domain" description="Cyclic nucleotide-binding" evidence="1">
    <location>
        <begin position="12"/>
        <end position="115"/>
    </location>
</feature>
<dbReference type="SUPFAM" id="SSF51206">
    <property type="entry name" value="cAMP-binding domain-like"/>
    <property type="match status" value="1"/>
</dbReference>